<dbReference type="Proteomes" id="UP001341840">
    <property type="component" value="Unassembled WGS sequence"/>
</dbReference>
<dbReference type="EMBL" id="JASCZI010241678">
    <property type="protein sequence ID" value="MED6204518.1"/>
    <property type="molecule type" value="Genomic_DNA"/>
</dbReference>
<feature type="region of interest" description="Disordered" evidence="1">
    <location>
        <begin position="83"/>
        <end position="135"/>
    </location>
</feature>
<evidence type="ECO:0000313" key="2">
    <source>
        <dbReference type="EMBL" id="MED6204518.1"/>
    </source>
</evidence>
<sequence length="135" mass="14773">MPECRTERMNDSLNVKINEAALKDMRYPMWYTLIVKLLGRKISFPVISRSYLVLEADFNLMEATIDSIVAWVRLPVGHGMSNCPKKGEQIGSTSKIVEAGEESNKGETASNGGDTGMNGNIEKSNDKAVICGSDS</sequence>
<protein>
    <recommendedName>
        <fullName evidence="4">DUF4283 domain-containing protein</fullName>
    </recommendedName>
</protein>
<name>A0ABU6Y727_9FABA</name>
<comment type="caution">
    <text evidence="2">The sequence shown here is derived from an EMBL/GenBank/DDBJ whole genome shotgun (WGS) entry which is preliminary data.</text>
</comment>
<evidence type="ECO:0000256" key="1">
    <source>
        <dbReference type="SAM" id="MobiDB-lite"/>
    </source>
</evidence>
<reference evidence="2 3" key="1">
    <citation type="journal article" date="2023" name="Plants (Basel)">
        <title>Bridging the Gap: Combining Genomics and Transcriptomics Approaches to Understand Stylosanthes scabra, an Orphan Legume from the Brazilian Caatinga.</title>
        <authorList>
            <person name="Ferreira-Neto J.R.C."/>
            <person name="da Silva M.D."/>
            <person name="Binneck E."/>
            <person name="de Melo N.F."/>
            <person name="da Silva R.H."/>
            <person name="de Melo A.L.T.M."/>
            <person name="Pandolfi V."/>
            <person name="Bustamante F.O."/>
            <person name="Brasileiro-Vidal A.C."/>
            <person name="Benko-Iseppon A.M."/>
        </authorList>
    </citation>
    <scope>NUCLEOTIDE SEQUENCE [LARGE SCALE GENOMIC DNA]</scope>
    <source>
        <tissue evidence="2">Leaves</tissue>
    </source>
</reference>
<organism evidence="2 3">
    <name type="scientific">Stylosanthes scabra</name>
    <dbReference type="NCBI Taxonomy" id="79078"/>
    <lineage>
        <taxon>Eukaryota</taxon>
        <taxon>Viridiplantae</taxon>
        <taxon>Streptophyta</taxon>
        <taxon>Embryophyta</taxon>
        <taxon>Tracheophyta</taxon>
        <taxon>Spermatophyta</taxon>
        <taxon>Magnoliopsida</taxon>
        <taxon>eudicotyledons</taxon>
        <taxon>Gunneridae</taxon>
        <taxon>Pentapetalae</taxon>
        <taxon>rosids</taxon>
        <taxon>fabids</taxon>
        <taxon>Fabales</taxon>
        <taxon>Fabaceae</taxon>
        <taxon>Papilionoideae</taxon>
        <taxon>50 kb inversion clade</taxon>
        <taxon>dalbergioids sensu lato</taxon>
        <taxon>Dalbergieae</taxon>
        <taxon>Pterocarpus clade</taxon>
        <taxon>Stylosanthes</taxon>
    </lineage>
</organism>
<gene>
    <name evidence="2" type="ORF">PIB30_009793</name>
</gene>
<feature type="compositionally biased region" description="Polar residues" evidence="1">
    <location>
        <begin position="106"/>
        <end position="122"/>
    </location>
</feature>
<keyword evidence="3" id="KW-1185">Reference proteome</keyword>
<accession>A0ABU6Y727</accession>
<evidence type="ECO:0008006" key="4">
    <source>
        <dbReference type="Google" id="ProtNLM"/>
    </source>
</evidence>
<evidence type="ECO:0000313" key="3">
    <source>
        <dbReference type="Proteomes" id="UP001341840"/>
    </source>
</evidence>
<proteinExistence type="predicted"/>